<organism evidence="1 2">
    <name type="scientific">Vaccinium darrowii</name>
    <dbReference type="NCBI Taxonomy" id="229202"/>
    <lineage>
        <taxon>Eukaryota</taxon>
        <taxon>Viridiplantae</taxon>
        <taxon>Streptophyta</taxon>
        <taxon>Embryophyta</taxon>
        <taxon>Tracheophyta</taxon>
        <taxon>Spermatophyta</taxon>
        <taxon>Magnoliopsida</taxon>
        <taxon>eudicotyledons</taxon>
        <taxon>Gunneridae</taxon>
        <taxon>Pentapetalae</taxon>
        <taxon>asterids</taxon>
        <taxon>Ericales</taxon>
        <taxon>Ericaceae</taxon>
        <taxon>Vaccinioideae</taxon>
        <taxon>Vaccinieae</taxon>
        <taxon>Vaccinium</taxon>
    </lineage>
</organism>
<keyword evidence="2" id="KW-1185">Reference proteome</keyword>
<comment type="caution">
    <text evidence="1">The sequence shown here is derived from an EMBL/GenBank/DDBJ whole genome shotgun (WGS) entry which is preliminary data.</text>
</comment>
<protein>
    <submittedName>
        <fullName evidence="1">Uncharacterized protein</fullName>
    </submittedName>
</protein>
<proteinExistence type="predicted"/>
<evidence type="ECO:0000313" key="1">
    <source>
        <dbReference type="EMBL" id="KAH7841072.1"/>
    </source>
</evidence>
<evidence type="ECO:0000313" key="2">
    <source>
        <dbReference type="Proteomes" id="UP000828048"/>
    </source>
</evidence>
<accession>A0ACB7XK97</accession>
<reference evidence="1 2" key="1">
    <citation type="journal article" date="2021" name="Hortic Res">
        <title>High-quality reference genome and annotation aids understanding of berry development for evergreen blueberry (Vaccinium darrowii).</title>
        <authorList>
            <person name="Yu J."/>
            <person name="Hulse-Kemp A.M."/>
            <person name="Babiker E."/>
            <person name="Staton M."/>
        </authorList>
    </citation>
    <scope>NUCLEOTIDE SEQUENCE [LARGE SCALE GENOMIC DNA]</scope>
    <source>
        <strain evidence="2">cv. NJ 8807/NJ 8810</strain>
        <tissue evidence="1">Young leaf</tissue>
    </source>
</reference>
<name>A0ACB7XK97_9ERIC</name>
<dbReference type="EMBL" id="CM037160">
    <property type="protein sequence ID" value="KAH7841072.1"/>
    <property type="molecule type" value="Genomic_DNA"/>
</dbReference>
<sequence length="153" mass="18185">MKNYNGEKERLSIENDEEVFPSFSMSSFQAREEEIERKKMEMREKVEMQLGRAEEQSKRLSHVWEELEVLVDPMRKEVAIVRKRIDVVNRDLKSLGQSCQKKEREYREALEAFNEKSSEKAQLTSTLMELVNESEKLRMKKLEELSKVIDPEI</sequence>
<gene>
    <name evidence="1" type="ORF">Vadar_025187</name>
</gene>
<dbReference type="Proteomes" id="UP000828048">
    <property type="component" value="Chromosome 10"/>
</dbReference>